<protein>
    <submittedName>
        <fullName evidence="1">Uncharacterized protein</fullName>
    </submittedName>
</protein>
<organism evidence="1 2">
    <name type="scientific">Symbiodinium microadriaticum</name>
    <name type="common">Dinoflagellate</name>
    <name type="synonym">Zooxanthella microadriatica</name>
    <dbReference type="NCBI Taxonomy" id="2951"/>
    <lineage>
        <taxon>Eukaryota</taxon>
        <taxon>Sar</taxon>
        <taxon>Alveolata</taxon>
        <taxon>Dinophyceae</taxon>
        <taxon>Suessiales</taxon>
        <taxon>Symbiodiniaceae</taxon>
        <taxon>Symbiodinium</taxon>
    </lineage>
</organism>
<gene>
    <name evidence="1" type="ORF">AK812_SmicGene1457</name>
</gene>
<proteinExistence type="predicted"/>
<dbReference type="EMBL" id="LSRX01000016">
    <property type="protein sequence ID" value="OLQ14405.1"/>
    <property type="molecule type" value="Genomic_DNA"/>
</dbReference>
<evidence type="ECO:0000313" key="2">
    <source>
        <dbReference type="Proteomes" id="UP000186817"/>
    </source>
</evidence>
<name>A0A1Q9F3Z0_SYMMI</name>
<comment type="caution">
    <text evidence="1">The sequence shown here is derived from an EMBL/GenBank/DDBJ whole genome shotgun (WGS) entry which is preliminary data.</text>
</comment>
<feature type="non-terminal residue" evidence="1">
    <location>
        <position position="1"/>
    </location>
</feature>
<evidence type="ECO:0000313" key="1">
    <source>
        <dbReference type="EMBL" id="OLQ14405.1"/>
    </source>
</evidence>
<reference evidence="1 2" key="1">
    <citation type="submission" date="2016-02" db="EMBL/GenBank/DDBJ databases">
        <title>Genome analysis of coral dinoflagellate symbionts highlights evolutionary adaptations to a symbiotic lifestyle.</title>
        <authorList>
            <person name="Aranda M."/>
            <person name="Li Y."/>
            <person name="Liew Y.J."/>
            <person name="Baumgarten S."/>
            <person name="Simakov O."/>
            <person name="Wilson M."/>
            <person name="Piel J."/>
            <person name="Ashoor H."/>
            <person name="Bougouffa S."/>
            <person name="Bajic V.B."/>
            <person name="Ryu T."/>
            <person name="Ravasi T."/>
            <person name="Bayer T."/>
            <person name="Micklem G."/>
            <person name="Kim H."/>
            <person name="Bhak J."/>
            <person name="Lajeunesse T.C."/>
            <person name="Voolstra C.R."/>
        </authorList>
    </citation>
    <scope>NUCLEOTIDE SEQUENCE [LARGE SCALE GENOMIC DNA]</scope>
    <source>
        <strain evidence="1 2">CCMP2467</strain>
    </source>
</reference>
<dbReference type="Proteomes" id="UP000186817">
    <property type="component" value="Unassembled WGS sequence"/>
</dbReference>
<sequence length="62" mass="6923">AQVCPAGSVTYKLYSLVLRTAEGCVIPAHSSQDPVRQLAVYDKFRFLAWIPWNATDLEPELS</sequence>
<accession>A0A1Q9F3Z0</accession>
<dbReference type="AlphaFoldDB" id="A0A1Q9F3Z0"/>
<keyword evidence="2" id="KW-1185">Reference proteome</keyword>